<name>A0ACA9LG12_9GLOM</name>
<dbReference type="Proteomes" id="UP000789920">
    <property type="component" value="Unassembled WGS sequence"/>
</dbReference>
<organism evidence="1 2">
    <name type="scientific">Racocetra persica</name>
    <dbReference type="NCBI Taxonomy" id="160502"/>
    <lineage>
        <taxon>Eukaryota</taxon>
        <taxon>Fungi</taxon>
        <taxon>Fungi incertae sedis</taxon>
        <taxon>Mucoromycota</taxon>
        <taxon>Glomeromycotina</taxon>
        <taxon>Glomeromycetes</taxon>
        <taxon>Diversisporales</taxon>
        <taxon>Gigasporaceae</taxon>
        <taxon>Racocetra</taxon>
    </lineage>
</organism>
<evidence type="ECO:0000313" key="2">
    <source>
        <dbReference type="Proteomes" id="UP000789920"/>
    </source>
</evidence>
<dbReference type="EMBL" id="CAJVQC010003549">
    <property type="protein sequence ID" value="CAG8528605.1"/>
    <property type="molecule type" value="Genomic_DNA"/>
</dbReference>
<keyword evidence="2" id="KW-1185">Reference proteome</keyword>
<feature type="non-terminal residue" evidence="1">
    <location>
        <position position="185"/>
    </location>
</feature>
<proteinExistence type="predicted"/>
<protein>
    <submittedName>
        <fullName evidence="1">30478_t:CDS:1</fullName>
    </submittedName>
</protein>
<evidence type="ECO:0000313" key="1">
    <source>
        <dbReference type="EMBL" id="CAG8528605.1"/>
    </source>
</evidence>
<comment type="caution">
    <text evidence="1">The sequence shown here is derived from an EMBL/GenBank/DDBJ whole genome shotgun (WGS) entry which is preliminary data.</text>
</comment>
<accession>A0ACA9LG12</accession>
<reference evidence="1" key="1">
    <citation type="submission" date="2021-06" db="EMBL/GenBank/DDBJ databases">
        <authorList>
            <person name="Kallberg Y."/>
            <person name="Tangrot J."/>
            <person name="Rosling A."/>
        </authorList>
    </citation>
    <scope>NUCLEOTIDE SEQUENCE</scope>
    <source>
        <strain evidence="1">MA461A</strain>
    </source>
</reference>
<gene>
    <name evidence="1" type="ORF">RPERSI_LOCUS3033</name>
</gene>
<sequence length="185" mass="21705">MNIINIVDNNNLSTSRKKNKITRKRNPLIRKCNKCKRSRSHKDENAQQCNFCDQIILSGNEFIDDLLIKLNKKSVSIEFIPYEQFSNITYLAKGGFSEIYKATCSQGIKGRWNSWKQEFKINNDSTTVVLESLNDSQIISNDFLNELKNYFQCSDPYNRYIRRYYGITQHPETKNYMIVMAFAPD</sequence>